<reference evidence="2" key="1">
    <citation type="journal article" date="2021" name="PeerJ">
        <title>Extensive microbial diversity within the chicken gut microbiome revealed by metagenomics and culture.</title>
        <authorList>
            <person name="Gilroy R."/>
            <person name="Ravi A."/>
            <person name="Getino M."/>
            <person name="Pursley I."/>
            <person name="Horton D.L."/>
            <person name="Alikhan N.F."/>
            <person name="Baker D."/>
            <person name="Gharbi K."/>
            <person name="Hall N."/>
            <person name="Watson M."/>
            <person name="Adriaenssens E.M."/>
            <person name="Foster-Nyarko E."/>
            <person name="Jarju S."/>
            <person name="Secka A."/>
            <person name="Antonio M."/>
            <person name="Oren A."/>
            <person name="Chaudhuri R.R."/>
            <person name="La Ragione R."/>
            <person name="Hildebrand F."/>
            <person name="Pallen M.J."/>
        </authorList>
    </citation>
    <scope>NUCLEOTIDE SEQUENCE</scope>
    <source>
        <strain evidence="2">1282</strain>
    </source>
</reference>
<evidence type="ECO:0000256" key="1">
    <source>
        <dbReference type="SAM" id="MobiDB-lite"/>
    </source>
</evidence>
<evidence type="ECO:0000313" key="3">
    <source>
        <dbReference type="Proteomes" id="UP000823915"/>
    </source>
</evidence>
<dbReference type="EMBL" id="DXDU01000131">
    <property type="protein sequence ID" value="HIY27159.1"/>
    <property type="molecule type" value="Genomic_DNA"/>
</dbReference>
<feature type="region of interest" description="Disordered" evidence="1">
    <location>
        <begin position="1"/>
        <end position="52"/>
    </location>
</feature>
<name>A0A9D2C1B4_9FIRM</name>
<dbReference type="Proteomes" id="UP000823915">
    <property type="component" value="Unassembled WGS sequence"/>
</dbReference>
<comment type="caution">
    <text evidence="2">The sequence shown here is derived from an EMBL/GenBank/DDBJ whole genome shotgun (WGS) entry which is preliminary data.</text>
</comment>
<reference evidence="2" key="2">
    <citation type="submission" date="2021-04" db="EMBL/GenBank/DDBJ databases">
        <authorList>
            <person name="Gilroy R."/>
        </authorList>
    </citation>
    <scope>NUCLEOTIDE SEQUENCE</scope>
    <source>
        <strain evidence="2">1282</strain>
    </source>
</reference>
<organism evidence="2 3">
    <name type="scientific">Candidatus Acutalibacter pullistercoris</name>
    <dbReference type="NCBI Taxonomy" id="2838418"/>
    <lineage>
        <taxon>Bacteria</taxon>
        <taxon>Bacillati</taxon>
        <taxon>Bacillota</taxon>
        <taxon>Clostridia</taxon>
        <taxon>Eubacteriales</taxon>
        <taxon>Acutalibacteraceae</taxon>
        <taxon>Acutalibacter</taxon>
    </lineage>
</organism>
<evidence type="ECO:0000313" key="2">
    <source>
        <dbReference type="EMBL" id="HIY27159.1"/>
    </source>
</evidence>
<gene>
    <name evidence="2" type="ORF">H9838_08325</name>
</gene>
<proteinExistence type="predicted"/>
<accession>A0A9D2C1B4</accession>
<dbReference type="AlphaFoldDB" id="A0A9D2C1B4"/>
<protein>
    <submittedName>
        <fullName evidence="2">Uncharacterized protein</fullName>
    </submittedName>
</protein>
<sequence length="144" mass="16304">METDPKQRGVNSPSMQRLHGRSDYAQTGDGGSELDNFHSPPQPPFDSEEMRGTMQAILADNIGNYVVIEFLIGTGEILRKQGMLYLVGRSYVTLYDEPANHFIVCDIFSVKFVYFYMPGERPRYNYNTLPPTSGEPGMGPRPYR</sequence>